<comment type="catalytic activity">
    <reaction evidence="1">
        <text>Endohydrolysis of (1-&gt;4)-beta-D-glucosidic linkages in cellulose, lichenin and cereal beta-D-glucans.</text>
        <dbReference type="EC" id="3.2.1.4"/>
    </reaction>
</comment>
<name>A0A7H1VTU0_9FIRM</name>
<evidence type="ECO:0000256" key="1">
    <source>
        <dbReference type="ARBA" id="ARBA00000966"/>
    </source>
</evidence>
<dbReference type="InterPro" id="IPR006584">
    <property type="entry name" value="Cellulose-bd_IV"/>
</dbReference>
<dbReference type="GO" id="GO:0030245">
    <property type="term" value="P:cellulose catabolic process"/>
    <property type="evidence" value="ECO:0007669"/>
    <property type="project" value="UniProtKB-KW"/>
</dbReference>
<dbReference type="GO" id="GO:0030246">
    <property type="term" value="F:carbohydrate binding"/>
    <property type="evidence" value="ECO:0007669"/>
    <property type="project" value="InterPro"/>
</dbReference>
<dbReference type="AlphaFoldDB" id="A0A7H1VTU0"/>
<evidence type="ECO:0000256" key="6">
    <source>
        <dbReference type="ARBA" id="ARBA00023277"/>
    </source>
</evidence>
<dbReference type="SUPFAM" id="SSF63446">
    <property type="entry name" value="Type I dockerin domain"/>
    <property type="match status" value="1"/>
</dbReference>
<dbReference type="SMART" id="SM00606">
    <property type="entry name" value="CBD_IV"/>
    <property type="match status" value="1"/>
</dbReference>
<feature type="domain" description="Dockerin" evidence="10">
    <location>
        <begin position="199"/>
        <end position="266"/>
    </location>
</feature>
<dbReference type="PROSITE" id="PS51766">
    <property type="entry name" value="DOCKERIN"/>
    <property type="match status" value="1"/>
</dbReference>
<evidence type="ECO:0000259" key="9">
    <source>
        <dbReference type="PROSITE" id="PS51175"/>
    </source>
</evidence>
<keyword evidence="12" id="KW-1185">Reference proteome</keyword>
<keyword evidence="4" id="KW-0378">Hydrolase</keyword>
<dbReference type="InterPro" id="IPR008979">
    <property type="entry name" value="Galactose-bd-like_sf"/>
</dbReference>
<dbReference type="InterPro" id="IPR016134">
    <property type="entry name" value="Dockerin_dom"/>
</dbReference>
<dbReference type="Pfam" id="PF00404">
    <property type="entry name" value="Dockerin_1"/>
    <property type="match status" value="1"/>
</dbReference>
<dbReference type="EMBL" id="CP061336">
    <property type="protein sequence ID" value="QNU68802.1"/>
    <property type="molecule type" value="Genomic_DNA"/>
</dbReference>
<evidence type="ECO:0000313" key="11">
    <source>
        <dbReference type="EMBL" id="QNU68802.1"/>
    </source>
</evidence>
<evidence type="ECO:0000256" key="7">
    <source>
        <dbReference type="ARBA" id="ARBA00023295"/>
    </source>
</evidence>
<keyword evidence="8" id="KW-0624">Polysaccharide degradation</keyword>
<dbReference type="Proteomes" id="UP000306409">
    <property type="component" value="Chromosome"/>
</dbReference>
<sequence length="266" mass="28529">MGAHISDDAWGTINGLDPAKCDMFEYKNTGPGANPNRRQLAPSQESNYTVAKYLGGWNPDITETPITKSAFNKLEVENYDSTNSSTIVTIGTANNGKGLGSISAGDYLVFKNIDFKSEAASFKSLVATTGTPNIELRLNSPTGTLIGTLKVASTGGWNEYKEQACSINTVTGVNDLYLVFTGAVNIDWFTFSTEKITPSAGTLGDLNGDEKVDAIDFALLKSHMLGITTLTGTNYTNADVNIDGEVNAIDYAIMKQYLLNIISSFN</sequence>
<protein>
    <recommendedName>
        <fullName evidence="2">cellulase</fullName>
        <ecNumber evidence="2">3.2.1.4</ecNumber>
    </recommendedName>
</protein>
<dbReference type="Gene3D" id="2.160.20.10">
    <property type="entry name" value="Single-stranded right-handed beta-helix, Pectin lyase-like"/>
    <property type="match status" value="1"/>
</dbReference>
<dbReference type="PROSITE" id="PS51175">
    <property type="entry name" value="CBM6"/>
    <property type="match status" value="1"/>
</dbReference>
<dbReference type="CDD" id="cd04084">
    <property type="entry name" value="CBM6_xylanase-like"/>
    <property type="match status" value="1"/>
</dbReference>
<keyword evidence="5" id="KW-0136">Cellulose degradation</keyword>
<keyword evidence="3" id="KW-0732">Signal</keyword>
<feature type="domain" description="CBM6" evidence="9">
    <location>
        <begin position="72"/>
        <end position="192"/>
    </location>
</feature>
<dbReference type="Pfam" id="PF03422">
    <property type="entry name" value="CBM_6"/>
    <property type="match status" value="1"/>
</dbReference>
<keyword evidence="6" id="KW-0119">Carbohydrate metabolism</keyword>
<organism evidence="11 12">
    <name type="scientific">Ruminiclostridium herbifermentans</name>
    <dbReference type="NCBI Taxonomy" id="2488810"/>
    <lineage>
        <taxon>Bacteria</taxon>
        <taxon>Bacillati</taxon>
        <taxon>Bacillota</taxon>
        <taxon>Clostridia</taxon>
        <taxon>Eubacteriales</taxon>
        <taxon>Oscillospiraceae</taxon>
        <taxon>Ruminiclostridium</taxon>
    </lineage>
</organism>
<accession>A0A7H1VTU0</accession>
<evidence type="ECO:0000256" key="2">
    <source>
        <dbReference type="ARBA" id="ARBA00012601"/>
    </source>
</evidence>
<gene>
    <name evidence="11" type="ORF">EHE19_007800</name>
</gene>
<dbReference type="Gene3D" id="2.60.120.260">
    <property type="entry name" value="Galactose-binding domain-like"/>
    <property type="match status" value="1"/>
</dbReference>
<dbReference type="EC" id="3.2.1.4" evidence="2"/>
<evidence type="ECO:0000256" key="8">
    <source>
        <dbReference type="ARBA" id="ARBA00023326"/>
    </source>
</evidence>
<dbReference type="Gene3D" id="1.10.1330.10">
    <property type="entry name" value="Dockerin domain"/>
    <property type="match status" value="1"/>
</dbReference>
<dbReference type="InterPro" id="IPR036439">
    <property type="entry name" value="Dockerin_dom_sf"/>
</dbReference>
<reference evidence="11 12" key="1">
    <citation type="submission" date="2020-09" db="EMBL/GenBank/DDBJ databases">
        <title>Characterization and genome sequencing of Ruminiclostridium sp. nov. MA18.</title>
        <authorList>
            <person name="Rettenmaier R."/>
            <person name="Kowollik M.-L."/>
            <person name="Liebl W."/>
            <person name="Zverlov V."/>
        </authorList>
    </citation>
    <scope>NUCLEOTIDE SEQUENCE [LARGE SCALE GENOMIC DNA]</scope>
    <source>
        <strain evidence="11 12">MA18</strain>
    </source>
</reference>
<dbReference type="GO" id="GO:0008810">
    <property type="term" value="F:cellulase activity"/>
    <property type="evidence" value="ECO:0007669"/>
    <property type="project" value="UniProtKB-EC"/>
</dbReference>
<dbReference type="SUPFAM" id="SSF49785">
    <property type="entry name" value="Galactose-binding domain-like"/>
    <property type="match status" value="1"/>
</dbReference>
<evidence type="ECO:0000313" key="12">
    <source>
        <dbReference type="Proteomes" id="UP000306409"/>
    </source>
</evidence>
<dbReference type="InterPro" id="IPR005084">
    <property type="entry name" value="CBM6"/>
</dbReference>
<proteinExistence type="predicted"/>
<dbReference type="InterPro" id="IPR002105">
    <property type="entry name" value="Dockerin_1_rpt"/>
</dbReference>
<evidence type="ECO:0000256" key="5">
    <source>
        <dbReference type="ARBA" id="ARBA00023001"/>
    </source>
</evidence>
<evidence type="ECO:0000256" key="4">
    <source>
        <dbReference type="ARBA" id="ARBA00022801"/>
    </source>
</evidence>
<evidence type="ECO:0000259" key="10">
    <source>
        <dbReference type="PROSITE" id="PS51766"/>
    </source>
</evidence>
<dbReference type="KEGG" id="rher:EHE19_007800"/>
<evidence type="ECO:0000256" key="3">
    <source>
        <dbReference type="ARBA" id="ARBA00022729"/>
    </source>
</evidence>
<dbReference type="InterPro" id="IPR012334">
    <property type="entry name" value="Pectin_lyas_fold"/>
</dbReference>
<dbReference type="CDD" id="cd14256">
    <property type="entry name" value="Dockerin_I"/>
    <property type="match status" value="1"/>
</dbReference>
<keyword evidence="7" id="KW-0326">Glycosidase</keyword>